<sequence length="132" mass="13640">MTEPVGYYQVKLDVKHGGFAGAPTLHLDLGVNAPTGQISGSAQITQALPPPYGTTVIPHVTGAILHTGFGQDTLLVHVTGQYVVSVPPPGIGSYLAHFSAALAVAKDWNGKGSFEYSGHVITDCTVKNVSAS</sequence>
<organism evidence="2 3">
    <name type="scientific">Sphingomonas faeni</name>
    <dbReference type="NCBI Taxonomy" id="185950"/>
    <lineage>
        <taxon>Bacteria</taxon>
        <taxon>Pseudomonadati</taxon>
        <taxon>Pseudomonadota</taxon>
        <taxon>Alphaproteobacteria</taxon>
        <taxon>Sphingomonadales</taxon>
        <taxon>Sphingomonadaceae</taxon>
        <taxon>Sphingomonas</taxon>
    </lineage>
</organism>
<comment type="caution">
    <text evidence="2">The sequence shown here is derived from an EMBL/GenBank/DDBJ whole genome shotgun (WGS) entry which is preliminary data.</text>
</comment>
<dbReference type="GeneID" id="91005028"/>
<proteinExistence type="predicted"/>
<dbReference type="Proteomes" id="UP000244013">
    <property type="component" value="Unassembled WGS sequence"/>
</dbReference>
<dbReference type="AlphaFoldDB" id="A0A2T5UDA5"/>
<protein>
    <submittedName>
        <fullName evidence="2">Uncharacterized protein DUF1842</fullName>
    </submittedName>
</protein>
<dbReference type="InterPro" id="IPR014992">
    <property type="entry name" value="DUF1842"/>
</dbReference>
<dbReference type="RefSeq" id="WP_107952729.1">
    <property type="nucleotide sequence ID" value="NZ_QAYE01000001.1"/>
</dbReference>
<reference evidence="2 3" key="1">
    <citation type="submission" date="2018-04" db="EMBL/GenBank/DDBJ databases">
        <title>Genomic Encyclopedia of Type Strains, Phase III (KMG-III): the genomes of soil and plant-associated and newly described type strains.</title>
        <authorList>
            <person name="Whitman W."/>
        </authorList>
    </citation>
    <scope>NUCLEOTIDE SEQUENCE [LARGE SCALE GENOMIC DNA]</scope>
    <source>
        <strain evidence="2 3">MA-olki</strain>
    </source>
</reference>
<dbReference type="Pfam" id="PF08896">
    <property type="entry name" value="DUF1842"/>
    <property type="match status" value="1"/>
</dbReference>
<evidence type="ECO:0000313" key="2">
    <source>
        <dbReference type="EMBL" id="PTW49468.1"/>
    </source>
</evidence>
<name>A0A2T5UDA5_9SPHN</name>
<dbReference type="OrthoDB" id="7561690at2"/>
<dbReference type="EMBL" id="QAYE01000001">
    <property type="protein sequence ID" value="PTW49468.1"/>
    <property type="molecule type" value="Genomic_DNA"/>
</dbReference>
<gene>
    <name evidence="2" type="ORF">C8J25_101978</name>
</gene>
<evidence type="ECO:0000313" key="3">
    <source>
        <dbReference type="Proteomes" id="UP000244013"/>
    </source>
</evidence>
<feature type="domain" description="DUF1842" evidence="1">
    <location>
        <begin position="5"/>
        <end position="117"/>
    </location>
</feature>
<evidence type="ECO:0000259" key="1">
    <source>
        <dbReference type="Pfam" id="PF08896"/>
    </source>
</evidence>
<accession>A0A2T5UDA5</accession>